<feature type="transmembrane region" description="Helical" evidence="7">
    <location>
        <begin position="493"/>
        <end position="511"/>
    </location>
</feature>
<dbReference type="InterPro" id="IPR011701">
    <property type="entry name" value="MFS"/>
</dbReference>
<dbReference type="GO" id="GO:0005886">
    <property type="term" value="C:plasma membrane"/>
    <property type="evidence" value="ECO:0007669"/>
    <property type="project" value="TreeGrafter"/>
</dbReference>
<feature type="transmembrane region" description="Helical" evidence="7">
    <location>
        <begin position="21"/>
        <end position="44"/>
    </location>
</feature>
<reference evidence="9 10" key="1">
    <citation type="submission" date="2015-06" db="EMBL/GenBank/DDBJ databases">
        <title>Survival trade-offs in plant roots during colonization by closely related pathogenic and mutualistic fungi.</title>
        <authorList>
            <person name="Hacquard S."/>
            <person name="Kracher B."/>
            <person name="Hiruma K."/>
            <person name="Weinman A."/>
            <person name="Muench P."/>
            <person name="Garrido Oter R."/>
            <person name="Ver Loren van Themaat E."/>
            <person name="Dallerey J.-F."/>
            <person name="Damm U."/>
            <person name="Henrissat B."/>
            <person name="Lespinet O."/>
            <person name="Thon M."/>
            <person name="Kemen E."/>
            <person name="McHardy A.C."/>
            <person name="Schulze-Lefert P."/>
            <person name="O'Connell R.J."/>
        </authorList>
    </citation>
    <scope>NUCLEOTIDE SEQUENCE [LARGE SCALE GENOMIC DNA]</scope>
    <source>
        <strain evidence="9 10">0861</strain>
    </source>
</reference>
<evidence type="ECO:0000313" key="9">
    <source>
        <dbReference type="EMBL" id="KZL69324.1"/>
    </source>
</evidence>
<dbReference type="Gene3D" id="1.20.1250.20">
    <property type="entry name" value="MFS general substrate transporter like domains"/>
    <property type="match status" value="2"/>
</dbReference>
<dbReference type="InterPro" id="IPR020846">
    <property type="entry name" value="MFS_dom"/>
</dbReference>
<evidence type="ECO:0000256" key="5">
    <source>
        <dbReference type="ARBA" id="ARBA00022989"/>
    </source>
</evidence>
<dbReference type="OrthoDB" id="10021397at2759"/>
<evidence type="ECO:0000256" key="2">
    <source>
        <dbReference type="ARBA" id="ARBA00007520"/>
    </source>
</evidence>
<dbReference type="Pfam" id="PF07690">
    <property type="entry name" value="MFS_1"/>
    <property type="match status" value="1"/>
</dbReference>
<dbReference type="EMBL" id="LFIV01000109">
    <property type="protein sequence ID" value="KZL69324.1"/>
    <property type="molecule type" value="Genomic_DNA"/>
</dbReference>
<dbReference type="AlphaFoldDB" id="A0A161VEM8"/>
<dbReference type="PANTHER" id="PTHR23501:SF12">
    <property type="entry name" value="MAJOR FACILITATOR SUPERFAMILY (MFS) PROFILE DOMAIN-CONTAINING PROTEIN-RELATED"/>
    <property type="match status" value="1"/>
</dbReference>
<evidence type="ECO:0000256" key="7">
    <source>
        <dbReference type="SAM" id="Phobius"/>
    </source>
</evidence>
<feature type="transmembrane region" description="Helical" evidence="7">
    <location>
        <begin position="384"/>
        <end position="409"/>
    </location>
</feature>
<feature type="transmembrane region" description="Helical" evidence="7">
    <location>
        <begin position="175"/>
        <end position="194"/>
    </location>
</feature>
<evidence type="ECO:0000256" key="1">
    <source>
        <dbReference type="ARBA" id="ARBA00004141"/>
    </source>
</evidence>
<feature type="transmembrane region" description="Helical" evidence="7">
    <location>
        <begin position="287"/>
        <end position="307"/>
    </location>
</feature>
<evidence type="ECO:0000256" key="6">
    <source>
        <dbReference type="ARBA" id="ARBA00023136"/>
    </source>
</evidence>
<accession>A0A161VEM8</accession>
<dbReference type="InterPro" id="IPR036259">
    <property type="entry name" value="MFS_trans_sf"/>
</dbReference>
<keyword evidence="10" id="KW-1185">Reference proteome</keyword>
<comment type="similarity">
    <text evidence="2">Belongs to the major facilitator superfamily. TCR/Tet family.</text>
</comment>
<keyword evidence="4 7" id="KW-0812">Transmembrane</keyword>
<sequence>MSETPKAQAPPRSLRGWKWAVAYGSMLSTTFLFALDNTIVAAIQPAILESLGQLELLPWISVGFAVGSAPILPWGKCFGIFSVKKLFLLQILIFEIGSAICGAAPNMTALVIGRVIAGLGGSGMYSGALSYIAMLTTEIERSRYVAGVSAVWGLGSVLGPVIGGGFAESSATWRWAFYINLVIGAVFAPAYVLLLPDICLQPGKTMAQKLRMVDWTGLVIFLGGTVCFTMAIAFSGLVYPWSSGSAIALWVMTGVLLLATIAVTIWHPFIAKANRLIPAEFFRNPELLNLLVQMYLVSGVFLAAVYYIPLFFAFTKGDGSMQAGVRLLPFVCLLVAGAVANGIVMPKTGYYMPWYTGGSALMLIGCALMVTVNTSTPAANVYGYTLLVGAGSGAYLAAGITVTQALVPVQEVPNAVGLQAIAQVLGSVTFLSVSGNLLFNFAVRYLTPILPPGTQPAFISDLIAGPHSHAFRTLESDVRLRVIDGIAQTMRNIWIFYLAASALSLILSVFLRVHRMTSHSATGKA</sequence>
<gene>
    <name evidence="9" type="ORF">CT0861_03025</name>
</gene>
<feature type="transmembrane region" description="Helical" evidence="7">
    <location>
        <begin position="86"/>
        <end position="105"/>
    </location>
</feature>
<feature type="domain" description="Major facilitator superfamily (MFS) profile" evidence="8">
    <location>
        <begin position="17"/>
        <end position="516"/>
    </location>
</feature>
<protein>
    <submittedName>
        <fullName evidence="9">MFS drug efflux transporter</fullName>
    </submittedName>
</protein>
<feature type="transmembrane region" description="Helical" evidence="7">
    <location>
        <begin position="215"/>
        <end position="241"/>
    </location>
</feature>
<keyword evidence="5 7" id="KW-1133">Transmembrane helix</keyword>
<dbReference type="SUPFAM" id="SSF103473">
    <property type="entry name" value="MFS general substrate transporter"/>
    <property type="match status" value="1"/>
</dbReference>
<evidence type="ECO:0000256" key="4">
    <source>
        <dbReference type="ARBA" id="ARBA00022692"/>
    </source>
</evidence>
<evidence type="ECO:0000259" key="8">
    <source>
        <dbReference type="PROSITE" id="PS50850"/>
    </source>
</evidence>
<comment type="subcellular location">
    <subcellularLocation>
        <location evidence="1">Membrane</location>
        <topology evidence="1">Multi-pass membrane protein</topology>
    </subcellularLocation>
</comment>
<feature type="transmembrane region" description="Helical" evidence="7">
    <location>
        <begin position="352"/>
        <end position="372"/>
    </location>
</feature>
<feature type="transmembrane region" description="Helical" evidence="7">
    <location>
        <begin position="421"/>
        <end position="443"/>
    </location>
</feature>
<keyword evidence="6 7" id="KW-0472">Membrane</keyword>
<comment type="caution">
    <text evidence="9">The sequence shown here is derived from an EMBL/GenBank/DDBJ whole genome shotgun (WGS) entry which is preliminary data.</text>
</comment>
<evidence type="ECO:0000256" key="3">
    <source>
        <dbReference type="ARBA" id="ARBA00022448"/>
    </source>
</evidence>
<keyword evidence="3" id="KW-0813">Transport</keyword>
<organism evidence="9 10">
    <name type="scientific">Colletotrichum tofieldiae</name>
    <dbReference type="NCBI Taxonomy" id="708197"/>
    <lineage>
        <taxon>Eukaryota</taxon>
        <taxon>Fungi</taxon>
        <taxon>Dikarya</taxon>
        <taxon>Ascomycota</taxon>
        <taxon>Pezizomycotina</taxon>
        <taxon>Sordariomycetes</taxon>
        <taxon>Hypocreomycetidae</taxon>
        <taxon>Glomerellales</taxon>
        <taxon>Glomerellaceae</taxon>
        <taxon>Colletotrichum</taxon>
        <taxon>Colletotrichum spaethianum species complex</taxon>
    </lineage>
</organism>
<feature type="transmembrane region" description="Helical" evidence="7">
    <location>
        <begin position="111"/>
        <end position="132"/>
    </location>
</feature>
<evidence type="ECO:0000313" key="10">
    <source>
        <dbReference type="Proteomes" id="UP000076552"/>
    </source>
</evidence>
<feature type="transmembrane region" description="Helical" evidence="7">
    <location>
        <begin position="327"/>
        <end position="345"/>
    </location>
</feature>
<dbReference type="PROSITE" id="PS50850">
    <property type="entry name" value="MFS"/>
    <property type="match status" value="1"/>
</dbReference>
<name>A0A161VEM8_9PEZI</name>
<feature type="transmembrane region" description="Helical" evidence="7">
    <location>
        <begin position="56"/>
        <end position="74"/>
    </location>
</feature>
<feature type="transmembrane region" description="Helical" evidence="7">
    <location>
        <begin position="247"/>
        <end position="266"/>
    </location>
</feature>
<feature type="transmembrane region" description="Helical" evidence="7">
    <location>
        <begin position="144"/>
        <end position="163"/>
    </location>
</feature>
<dbReference type="PANTHER" id="PTHR23501">
    <property type="entry name" value="MAJOR FACILITATOR SUPERFAMILY"/>
    <property type="match status" value="1"/>
</dbReference>
<dbReference type="Proteomes" id="UP000076552">
    <property type="component" value="Unassembled WGS sequence"/>
</dbReference>
<dbReference type="GO" id="GO:0022857">
    <property type="term" value="F:transmembrane transporter activity"/>
    <property type="evidence" value="ECO:0007669"/>
    <property type="project" value="InterPro"/>
</dbReference>
<proteinExistence type="inferred from homology"/>